<accession>D3B5Z3</accession>
<dbReference type="GO" id="GO:0060090">
    <property type="term" value="F:molecular adaptor activity"/>
    <property type="evidence" value="ECO:0007669"/>
    <property type="project" value="TreeGrafter"/>
</dbReference>
<evidence type="ECO:0000313" key="5">
    <source>
        <dbReference type="Proteomes" id="UP000001396"/>
    </source>
</evidence>
<evidence type="ECO:0000256" key="2">
    <source>
        <dbReference type="ARBA" id="ARBA00023288"/>
    </source>
</evidence>
<evidence type="ECO:0000313" key="4">
    <source>
        <dbReference type="EMBL" id="EFA83291.1"/>
    </source>
</evidence>
<name>D3B5Z3_HETP5</name>
<keyword evidence="5" id="KW-1185">Reference proteome</keyword>
<protein>
    <submittedName>
        <fullName evidence="4">Uncharacterized protein</fullName>
    </submittedName>
</protein>
<feature type="compositionally biased region" description="Basic and acidic residues" evidence="3">
    <location>
        <begin position="8"/>
        <end position="17"/>
    </location>
</feature>
<dbReference type="RefSeq" id="XP_020435408.1">
    <property type="nucleotide sequence ID" value="XM_020574994.1"/>
</dbReference>
<dbReference type="GO" id="GO:0001919">
    <property type="term" value="P:regulation of receptor recycling"/>
    <property type="evidence" value="ECO:0007669"/>
    <property type="project" value="TreeGrafter"/>
</dbReference>
<dbReference type="GeneID" id="31359568"/>
<dbReference type="GO" id="GO:0005085">
    <property type="term" value="F:guanyl-nucleotide exchange factor activity"/>
    <property type="evidence" value="ECO:0007669"/>
    <property type="project" value="TreeGrafter"/>
</dbReference>
<keyword evidence="1" id="KW-0519">Myristate</keyword>
<dbReference type="Proteomes" id="UP000001396">
    <property type="component" value="Unassembled WGS sequence"/>
</dbReference>
<dbReference type="InParanoid" id="D3B5Z3"/>
<dbReference type="PANTHER" id="PTHR13401:SF2">
    <property type="entry name" value="RAGULATOR COMPLEX PROTEIN LAMTOR1"/>
    <property type="match status" value="1"/>
</dbReference>
<dbReference type="OMA" id="MREMDND"/>
<organism evidence="4 5">
    <name type="scientific">Heterostelium pallidum (strain ATCC 26659 / Pp 5 / PN500)</name>
    <name type="common">Cellular slime mold</name>
    <name type="synonym">Polysphondylium pallidum</name>
    <dbReference type="NCBI Taxonomy" id="670386"/>
    <lineage>
        <taxon>Eukaryota</taxon>
        <taxon>Amoebozoa</taxon>
        <taxon>Evosea</taxon>
        <taxon>Eumycetozoa</taxon>
        <taxon>Dictyostelia</taxon>
        <taxon>Acytosteliales</taxon>
        <taxon>Acytosteliaceae</taxon>
        <taxon>Heterostelium</taxon>
    </lineage>
</organism>
<sequence length="176" mass="19852">MGCNQSTAKDKQEDRQRTQPANNAGQSTQTQTASKQIGVPNQENEKEPDVSYSQMREMDNDFFKDIIDRTAQKFIDVSTVGPDAKDSFPYQEKDYSSQIKETTINKSNILYSLPHLSQSCQPSNLHNLLSQPVPFDTDLMSRCSSSISSAVNNINIKDCGELVSQQQQQQQQSYQF</sequence>
<dbReference type="GO" id="GO:0071230">
    <property type="term" value="P:cellular response to amino acid stimulus"/>
    <property type="evidence" value="ECO:0007669"/>
    <property type="project" value="TreeGrafter"/>
</dbReference>
<keyword evidence="2" id="KW-0449">Lipoprotein</keyword>
<dbReference type="PANTHER" id="PTHR13401">
    <property type="entry name" value="RAGULATOR COMPLEX PROTEIN LAMTOR1"/>
    <property type="match status" value="1"/>
</dbReference>
<dbReference type="FunCoup" id="D3B5Z3">
    <property type="interactions" value="2"/>
</dbReference>
<dbReference type="GO" id="GO:0071986">
    <property type="term" value="C:Ragulator complex"/>
    <property type="evidence" value="ECO:0007669"/>
    <property type="project" value="TreeGrafter"/>
</dbReference>
<feature type="region of interest" description="Disordered" evidence="3">
    <location>
        <begin position="1"/>
        <end position="52"/>
    </location>
</feature>
<reference evidence="4 5" key="1">
    <citation type="journal article" date="2011" name="Genome Res.">
        <title>Phylogeny-wide analysis of social amoeba genomes highlights ancient origins for complex intercellular communication.</title>
        <authorList>
            <person name="Heidel A.J."/>
            <person name="Lawal H.M."/>
            <person name="Felder M."/>
            <person name="Schilde C."/>
            <person name="Helps N.R."/>
            <person name="Tunggal B."/>
            <person name="Rivero F."/>
            <person name="John U."/>
            <person name="Schleicher M."/>
            <person name="Eichinger L."/>
            <person name="Platzer M."/>
            <person name="Noegel A.A."/>
            <person name="Schaap P."/>
            <person name="Gloeckner G."/>
        </authorList>
    </citation>
    <scope>NUCLEOTIDE SEQUENCE [LARGE SCALE GENOMIC DNA]</scope>
    <source>
        <strain evidence="5">ATCC 26659 / Pp 5 / PN500</strain>
    </source>
</reference>
<evidence type="ECO:0000256" key="3">
    <source>
        <dbReference type="SAM" id="MobiDB-lite"/>
    </source>
</evidence>
<dbReference type="EMBL" id="ADBJ01000017">
    <property type="protein sequence ID" value="EFA83291.1"/>
    <property type="molecule type" value="Genomic_DNA"/>
</dbReference>
<proteinExistence type="predicted"/>
<evidence type="ECO:0000256" key="1">
    <source>
        <dbReference type="ARBA" id="ARBA00022707"/>
    </source>
</evidence>
<comment type="caution">
    <text evidence="4">The sequence shown here is derived from an EMBL/GenBank/DDBJ whole genome shotgun (WGS) entry which is preliminary data.</text>
</comment>
<gene>
    <name evidence="4" type="ORF">PPL_04081</name>
</gene>
<feature type="compositionally biased region" description="Polar residues" evidence="3">
    <location>
        <begin position="18"/>
        <end position="42"/>
    </location>
</feature>
<dbReference type="AlphaFoldDB" id="D3B5Z3"/>
<dbReference type="GO" id="GO:0043410">
    <property type="term" value="P:positive regulation of MAPK cascade"/>
    <property type="evidence" value="ECO:0007669"/>
    <property type="project" value="TreeGrafter"/>
</dbReference>